<name>A0A0A9FVQ1_ARUDO</name>
<dbReference type="AlphaFoldDB" id="A0A0A9FVQ1"/>
<dbReference type="EMBL" id="GBRH01182582">
    <property type="protein sequence ID" value="JAE15314.1"/>
    <property type="molecule type" value="Transcribed_RNA"/>
</dbReference>
<protein>
    <submittedName>
        <fullName evidence="1">Uncharacterized protein</fullName>
    </submittedName>
</protein>
<accession>A0A0A9FVQ1</accession>
<reference evidence="1" key="2">
    <citation type="journal article" date="2015" name="Data Brief">
        <title>Shoot transcriptome of the giant reed, Arundo donax.</title>
        <authorList>
            <person name="Barrero R.A."/>
            <person name="Guerrero F.D."/>
            <person name="Moolhuijzen P."/>
            <person name="Goolsby J.A."/>
            <person name="Tidwell J."/>
            <person name="Bellgard S.E."/>
            <person name="Bellgard M.I."/>
        </authorList>
    </citation>
    <scope>NUCLEOTIDE SEQUENCE</scope>
    <source>
        <tissue evidence="1">Shoot tissue taken approximately 20 cm above the soil surface</tissue>
    </source>
</reference>
<sequence length="35" mass="3974">MKGSFSHAQLFPFRTNLYLQSGSCRTVRVIATSIR</sequence>
<reference evidence="1" key="1">
    <citation type="submission" date="2014-09" db="EMBL/GenBank/DDBJ databases">
        <authorList>
            <person name="Magalhaes I.L.F."/>
            <person name="Oliveira U."/>
            <person name="Santos F.R."/>
            <person name="Vidigal T.H.D.A."/>
            <person name="Brescovit A.D."/>
            <person name="Santos A.J."/>
        </authorList>
    </citation>
    <scope>NUCLEOTIDE SEQUENCE</scope>
    <source>
        <tissue evidence="1">Shoot tissue taken approximately 20 cm above the soil surface</tissue>
    </source>
</reference>
<organism evidence="1">
    <name type="scientific">Arundo donax</name>
    <name type="common">Giant reed</name>
    <name type="synonym">Donax arundinaceus</name>
    <dbReference type="NCBI Taxonomy" id="35708"/>
    <lineage>
        <taxon>Eukaryota</taxon>
        <taxon>Viridiplantae</taxon>
        <taxon>Streptophyta</taxon>
        <taxon>Embryophyta</taxon>
        <taxon>Tracheophyta</taxon>
        <taxon>Spermatophyta</taxon>
        <taxon>Magnoliopsida</taxon>
        <taxon>Liliopsida</taxon>
        <taxon>Poales</taxon>
        <taxon>Poaceae</taxon>
        <taxon>PACMAD clade</taxon>
        <taxon>Arundinoideae</taxon>
        <taxon>Arundineae</taxon>
        <taxon>Arundo</taxon>
    </lineage>
</organism>
<proteinExistence type="predicted"/>
<evidence type="ECO:0000313" key="1">
    <source>
        <dbReference type="EMBL" id="JAE15314.1"/>
    </source>
</evidence>